<evidence type="ECO:0000256" key="4">
    <source>
        <dbReference type="ARBA" id="ARBA00022692"/>
    </source>
</evidence>
<dbReference type="GO" id="GO:0005886">
    <property type="term" value="C:plasma membrane"/>
    <property type="evidence" value="ECO:0007669"/>
    <property type="project" value="UniProtKB-SubCell"/>
</dbReference>
<evidence type="ECO:0000256" key="9">
    <source>
        <dbReference type="ARBA" id="ARBA00023224"/>
    </source>
</evidence>
<comment type="caution">
    <text evidence="10">Lacks conserved residue(s) required for the propagation of feature annotation.</text>
</comment>
<gene>
    <name evidence="11" type="ORF">WA026_009086</name>
</gene>
<keyword evidence="9 10" id="KW-0807">Transducer</keyword>
<evidence type="ECO:0000256" key="2">
    <source>
        <dbReference type="ARBA" id="ARBA00022475"/>
    </source>
</evidence>
<dbReference type="InterPro" id="IPR004117">
    <property type="entry name" value="7tm6_olfct_rcpt"/>
</dbReference>
<dbReference type="Proteomes" id="UP001431783">
    <property type="component" value="Unassembled WGS sequence"/>
</dbReference>
<name>A0AAW1UZ69_9CUCU</name>
<accession>A0AAW1UZ69</accession>
<dbReference type="Pfam" id="PF02949">
    <property type="entry name" value="7tm_6"/>
    <property type="match status" value="1"/>
</dbReference>
<keyword evidence="6 10" id="KW-1133">Transmembrane helix</keyword>
<dbReference type="AlphaFoldDB" id="A0AAW1UZ69"/>
<feature type="transmembrane region" description="Helical" evidence="10">
    <location>
        <begin position="261"/>
        <end position="287"/>
    </location>
</feature>
<dbReference type="GO" id="GO:0004984">
    <property type="term" value="F:olfactory receptor activity"/>
    <property type="evidence" value="ECO:0007669"/>
    <property type="project" value="InterPro"/>
</dbReference>
<feature type="transmembrane region" description="Helical" evidence="10">
    <location>
        <begin position="356"/>
        <end position="375"/>
    </location>
</feature>
<evidence type="ECO:0000256" key="7">
    <source>
        <dbReference type="ARBA" id="ARBA00023136"/>
    </source>
</evidence>
<keyword evidence="2" id="KW-1003">Cell membrane</keyword>
<keyword evidence="4 10" id="KW-0812">Transmembrane</keyword>
<dbReference type="PANTHER" id="PTHR21137:SF35">
    <property type="entry name" value="ODORANT RECEPTOR 19A-RELATED"/>
    <property type="match status" value="1"/>
</dbReference>
<sequence>MGYIVDESFGLQLLIMKSFGMFPSNSVSKMYGYVMYILTIWIFPFLVVAHATYDNQANIISISENWFFLPEMWVLIVKIIPFLNKKDEINDLMVRIQSGTFVPRLEKHQKIVKNCARECRNLFIYFCCCAFIAILFWAAKPFYDKAKTLPIEVFLPYEMSMDHPSYYPIFIYLVLSTTYGAFSNNSIDCLIAGLLHHLSGQIKILKHKLEHVGARADQMVLHMEDLREKEEVRNIIISKLLKECIDHYDDIIRYKHDLERIFTSVPFVNLVVGAIVICISCFQLLLFDPSSTNFLGMLEFLITIICQIYMYCHYGNQLRYQSSLIGTAAYMSDWYTFDLNSKKMLIILMERAQQPLFFNAGNILPLSMATFVSILRKAYSLLAVLKKFKG</sequence>
<keyword evidence="8 10" id="KW-0675">Receptor</keyword>
<evidence type="ECO:0000256" key="8">
    <source>
        <dbReference type="ARBA" id="ARBA00023170"/>
    </source>
</evidence>
<feature type="transmembrane region" description="Helical" evidence="10">
    <location>
        <begin position="165"/>
        <end position="182"/>
    </location>
</feature>
<comment type="similarity">
    <text evidence="10">Belongs to the insect chemoreceptor superfamily. Heteromeric odorant receptor channel (TC 1.A.69) family.</text>
</comment>
<feature type="transmembrane region" description="Helical" evidence="10">
    <location>
        <begin position="122"/>
        <end position="139"/>
    </location>
</feature>
<organism evidence="11 12">
    <name type="scientific">Henosepilachna vigintioctopunctata</name>
    <dbReference type="NCBI Taxonomy" id="420089"/>
    <lineage>
        <taxon>Eukaryota</taxon>
        <taxon>Metazoa</taxon>
        <taxon>Ecdysozoa</taxon>
        <taxon>Arthropoda</taxon>
        <taxon>Hexapoda</taxon>
        <taxon>Insecta</taxon>
        <taxon>Pterygota</taxon>
        <taxon>Neoptera</taxon>
        <taxon>Endopterygota</taxon>
        <taxon>Coleoptera</taxon>
        <taxon>Polyphaga</taxon>
        <taxon>Cucujiformia</taxon>
        <taxon>Coccinelloidea</taxon>
        <taxon>Coccinellidae</taxon>
        <taxon>Epilachninae</taxon>
        <taxon>Epilachnini</taxon>
        <taxon>Henosepilachna</taxon>
    </lineage>
</organism>
<comment type="subcellular location">
    <subcellularLocation>
        <location evidence="1 10">Cell membrane</location>
        <topology evidence="1 10">Multi-pass membrane protein</topology>
    </subcellularLocation>
</comment>
<keyword evidence="12" id="KW-1185">Reference proteome</keyword>
<proteinExistence type="inferred from homology"/>
<keyword evidence="5 10" id="KW-0552">Olfaction</keyword>
<keyword evidence="7 10" id="KW-0472">Membrane</keyword>
<protein>
    <recommendedName>
        <fullName evidence="10">Odorant receptor</fullName>
    </recommendedName>
</protein>
<evidence type="ECO:0000256" key="10">
    <source>
        <dbReference type="RuleBase" id="RU351113"/>
    </source>
</evidence>
<evidence type="ECO:0000256" key="6">
    <source>
        <dbReference type="ARBA" id="ARBA00022989"/>
    </source>
</evidence>
<evidence type="ECO:0000313" key="12">
    <source>
        <dbReference type="Proteomes" id="UP001431783"/>
    </source>
</evidence>
<evidence type="ECO:0000256" key="3">
    <source>
        <dbReference type="ARBA" id="ARBA00022606"/>
    </source>
</evidence>
<dbReference type="EMBL" id="JARQZJ010000094">
    <property type="protein sequence ID" value="KAK9884864.1"/>
    <property type="molecule type" value="Genomic_DNA"/>
</dbReference>
<comment type="caution">
    <text evidence="11">The sequence shown here is derived from an EMBL/GenBank/DDBJ whole genome shotgun (WGS) entry which is preliminary data.</text>
</comment>
<dbReference type="GO" id="GO:0005549">
    <property type="term" value="F:odorant binding"/>
    <property type="evidence" value="ECO:0007669"/>
    <property type="project" value="InterPro"/>
</dbReference>
<reference evidence="11 12" key="1">
    <citation type="submission" date="2023-03" db="EMBL/GenBank/DDBJ databases">
        <title>Genome insight into feeding habits of ladybird beetles.</title>
        <authorList>
            <person name="Li H.-S."/>
            <person name="Huang Y.-H."/>
            <person name="Pang H."/>
        </authorList>
    </citation>
    <scope>NUCLEOTIDE SEQUENCE [LARGE SCALE GENOMIC DNA]</scope>
    <source>
        <strain evidence="11">SYSU_2023b</strain>
        <tissue evidence="11">Whole body</tissue>
    </source>
</reference>
<evidence type="ECO:0000313" key="11">
    <source>
        <dbReference type="EMBL" id="KAK9884864.1"/>
    </source>
</evidence>
<keyword evidence="3 10" id="KW-0716">Sensory transduction</keyword>
<feature type="transmembrane region" description="Helical" evidence="10">
    <location>
        <begin position="293"/>
        <end position="312"/>
    </location>
</feature>
<evidence type="ECO:0000256" key="1">
    <source>
        <dbReference type="ARBA" id="ARBA00004651"/>
    </source>
</evidence>
<feature type="transmembrane region" description="Helical" evidence="10">
    <location>
        <begin position="31"/>
        <end position="53"/>
    </location>
</feature>
<evidence type="ECO:0000256" key="5">
    <source>
        <dbReference type="ARBA" id="ARBA00022725"/>
    </source>
</evidence>
<dbReference type="GO" id="GO:0007165">
    <property type="term" value="P:signal transduction"/>
    <property type="evidence" value="ECO:0007669"/>
    <property type="project" value="UniProtKB-KW"/>
</dbReference>
<dbReference type="PANTHER" id="PTHR21137">
    <property type="entry name" value="ODORANT RECEPTOR"/>
    <property type="match status" value="1"/>
</dbReference>